<accession>A0ABW4QQX0</accession>
<dbReference type="Gene3D" id="3.40.50.1820">
    <property type="entry name" value="alpha/beta hydrolase"/>
    <property type="match status" value="1"/>
</dbReference>
<organism evidence="3 4">
    <name type="scientific">Hymenobacter bucti</name>
    <dbReference type="NCBI Taxonomy" id="1844114"/>
    <lineage>
        <taxon>Bacteria</taxon>
        <taxon>Pseudomonadati</taxon>
        <taxon>Bacteroidota</taxon>
        <taxon>Cytophagia</taxon>
        <taxon>Cytophagales</taxon>
        <taxon>Hymenobacteraceae</taxon>
        <taxon>Hymenobacter</taxon>
    </lineage>
</organism>
<protein>
    <submittedName>
        <fullName evidence="3">Lipase family protein</fullName>
    </submittedName>
</protein>
<keyword evidence="4" id="KW-1185">Reference proteome</keyword>
<comment type="caution">
    <text evidence="3">The sequence shown here is derived from an EMBL/GenBank/DDBJ whole genome shotgun (WGS) entry which is preliminary data.</text>
</comment>
<dbReference type="Proteomes" id="UP001597197">
    <property type="component" value="Unassembled WGS sequence"/>
</dbReference>
<dbReference type="InterPro" id="IPR051218">
    <property type="entry name" value="Sec_MonoDiacylglyc_Lipase"/>
</dbReference>
<dbReference type="Pfam" id="PF01764">
    <property type="entry name" value="Lipase_3"/>
    <property type="match status" value="1"/>
</dbReference>
<evidence type="ECO:0000313" key="4">
    <source>
        <dbReference type="Proteomes" id="UP001597197"/>
    </source>
</evidence>
<evidence type="ECO:0000259" key="2">
    <source>
        <dbReference type="Pfam" id="PF01764"/>
    </source>
</evidence>
<name>A0ABW4QQX0_9BACT</name>
<sequence length="374" mass="41467">MSAFLGGPLARTFLGCVLLLASASSSTRAQALKPGFDKAEYLELLRLHARIGSLDSALWAGIPRPRQFTMAYRSPVVGLDNRWDLWTKAGAQPQAVISVRGTTKAQESWLENLYAAMLPATGELQLSPTRKFKYHLADNPQAAVHAGWLLGMAFQAEGIIHKIDSCYRRGTRDVLIMGHSQGGAIAFLLTSHLRSLQAQGQLPADIRFKTYCSAAPKPGNLYYAYDYERATQGGWAVNVVNPADWVPEVPLTVQTTSDFNPTNPFVGVGAIIKKQPFPKNLVARHAYRQLAGPSRRAQRRYQRYLGGYVSKALQKSVPGYQAPAYYPSSNYVRVGPTIVLPADAAYYTKYPNDPAKLFQHHLFQPYYYLAEKLP</sequence>
<proteinExistence type="predicted"/>
<feature type="signal peptide" evidence="1">
    <location>
        <begin position="1"/>
        <end position="31"/>
    </location>
</feature>
<dbReference type="PANTHER" id="PTHR45856:SF24">
    <property type="entry name" value="FUNGAL LIPASE-LIKE DOMAIN-CONTAINING PROTEIN"/>
    <property type="match status" value="1"/>
</dbReference>
<evidence type="ECO:0000256" key="1">
    <source>
        <dbReference type="SAM" id="SignalP"/>
    </source>
</evidence>
<dbReference type="RefSeq" id="WP_382311768.1">
    <property type="nucleotide sequence ID" value="NZ_JBHUFD010000001.1"/>
</dbReference>
<dbReference type="InterPro" id="IPR002921">
    <property type="entry name" value="Fungal_lipase-type"/>
</dbReference>
<feature type="domain" description="Fungal lipase-type" evidence="2">
    <location>
        <begin position="96"/>
        <end position="252"/>
    </location>
</feature>
<gene>
    <name evidence="3" type="ORF">ACFSDX_03375</name>
</gene>
<dbReference type="InterPro" id="IPR029058">
    <property type="entry name" value="AB_hydrolase_fold"/>
</dbReference>
<dbReference type="EMBL" id="JBHUFD010000001">
    <property type="protein sequence ID" value="MFD1871450.1"/>
    <property type="molecule type" value="Genomic_DNA"/>
</dbReference>
<feature type="chain" id="PRO_5045654856" evidence="1">
    <location>
        <begin position="32"/>
        <end position="374"/>
    </location>
</feature>
<dbReference type="PANTHER" id="PTHR45856">
    <property type="entry name" value="ALPHA/BETA-HYDROLASES SUPERFAMILY PROTEIN"/>
    <property type="match status" value="1"/>
</dbReference>
<dbReference type="SUPFAM" id="SSF53474">
    <property type="entry name" value="alpha/beta-Hydrolases"/>
    <property type="match status" value="1"/>
</dbReference>
<evidence type="ECO:0000313" key="3">
    <source>
        <dbReference type="EMBL" id="MFD1871450.1"/>
    </source>
</evidence>
<keyword evidence="1" id="KW-0732">Signal</keyword>
<reference evidence="4" key="1">
    <citation type="journal article" date="2019" name="Int. J. Syst. Evol. Microbiol.">
        <title>The Global Catalogue of Microorganisms (GCM) 10K type strain sequencing project: providing services to taxonomists for standard genome sequencing and annotation.</title>
        <authorList>
            <consortium name="The Broad Institute Genomics Platform"/>
            <consortium name="The Broad Institute Genome Sequencing Center for Infectious Disease"/>
            <person name="Wu L."/>
            <person name="Ma J."/>
        </authorList>
    </citation>
    <scope>NUCLEOTIDE SEQUENCE [LARGE SCALE GENOMIC DNA]</scope>
    <source>
        <strain evidence="4">CGMCC 1.15795</strain>
    </source>
</reference>